<feature type="region of interest" description="Disordered" evidence="1">
    <location>
        <begin position="177"/>
        <end position="206"/>
    </location>
</feature>
<evidence type="ECO:0000256" key="1">
    <source>
        <dbReference type="SAM" id="MobiDB-lite"/>
    </source>
</evidence>
<dbReference type="Proteomes" id="UP000322225">
    <property type="component" value="Chromosome 9"/>
</dbReference>
<feature type="compositionally biased region" description="Basic and acidic residues" evidence="1">
    <location>
        <begin position="177"/>
        <end position="186"/>
    </location>
</feature>
<keyword evidence="3" id="KW-1185">Reference proteome</keyword>
<dbReference type="KEGG" id="ksn:43587246"/>
<feature type="compositionally biased region" description="Basic residues" evidence="1">
    <location>
        <begin position="67"/>
        <end position="78"/>
    </location>
</feature>
<evidence type="ECO:0000313" key="3">
    <source>
        <dbReference type="Proteomes" id="UP000322225"/>
    </source>
</evidence>
<dbReference type="RefSeq" id="XP_031862449.1">
    <property type="nucleotide sequence ID" value="XM_032003127.1"/>
</dbReference>
<evidence type="ECO:0000313" key="2">
    <source>
        <dbReference type="EMBL" id="WWD20631.1"/>
    </source>
</evidence>
<dbReference type="AlphaFoldDB" id="A0A5M6C401"/>
<feature type="compositionally biased region" description="Low complexity" evidence="1">
    <location>
        <begin position="254"/>
        <end position="270"/>
    </location>
</feature>
<organism evidence="2 3">
    <name type="scientific">Kwoniella shandongensis</name>
    <dbReference type="NCBI Taxonomy" id="1734106"/>
    <lineage>
        <taxon>Eukaryota</taxon>
        <taxon>Fungi</taxon>
        <taxon>Dikarya</taxon>
        <taxon>Basidiomycota</taxon>
        <taxon>Agaricomycotina</taxon>
        <taxon>Tremellomycetes</taxon>
        <taxon>Tremellales</taxon>
        <taxon>Cryptococcaceae</taxon>
        <taxon>Kwoniella</taxon>
    </lineage>
</organism>
<reference evidence="2" key="2">
    <citation type="submission" date="2024-01" db="EMBL/GenBank/DDBJ databases">
        <title>Comparative genomics of Cryptococcus and Kwoniella reveals pathogenesis evolution and contrasting modes of karyotype evolution via chromosome fusion or intercentromeric recombination.</title>
        <authorList>
            <person name="Coelho M.A."/>
            <person name="David-Palma M."/>
            <person name="Shea T."/>
            <person name="Bowers K."/>
            <person name="McGinley-Smith S."/>
            <person name="Mohammad A.W."/>
            <person name="Gnirke A."/>
            <person name="Yurkov A.M."/>
            <person name="Nowrousian M."/>
            <person name="Sun S."/>
            <person name="Cuomo C.A."/>
            <person name="Heitman J."/>
        </authorList>
    </citation>
    <scope>NUCLEOTIDE SEQUENCE</scope>
    <source>
        <strain evidence="2">CBS 12478</strain>
    </source>
</reference>
<protein>
    <submittedName>
        <fullName evidence="2">Uncharacterized protein</fullName>
    </submittedName>
</protein>
<dbReference type="GeneID" id="43587246"/>
<feature type="region of interest" description="Disordered" evidence="1">
    <location>
        <begin position="233"/>
        <end position="280"/>
    </location>
</feature>
<accession>A0A5M6C401</accession>
<reference evidence="2" key="1">
    <citation type="submission" date="2017-08" db="EMBL/GenBank/DDBJ databases">
        <authorList>
            <person name="Cuomo C."/>
            <person name="Billmyre B."/>
            <person name="Heitman J."/>
        </authorList>
    </citation>
    <scope>NUCLEOTIDE SEQUENCE</scope>
    <source>
        <strain evidence="2">CBS 12478</strain>
    </source>
</reference>
<proteinExistence type="predicted"/>
<dbReference type="EMBL" id="CP144059">
    <property type="protein sequence ID" value="WWD20631.1"/>
    <property type="molecule type" value="Genomic_DNA"/>
</dbReference>
<name>A0A5M6C401_9TREE</name>
<feature type="region of interest" description="Disordered" evidence="1">
    <location>
        <begin position="59"/>
        <end position="94"/>
    </location>
</feature>
<gene>
    <name evidence="2" type="ORF">CI109_105107</name>
</gene>
<sequence length="389" mass="42772">MASRRNLDRTVNDMYNEPSVLPFTSAPLPYPPPGALVRGPALTNTFLGVQHYDSQPTRLMQRDGGKHQHGNTSRRHGYHERPSGPELAAVTTSGHSPFKSCVSLNAHHETRRNDIWTSPTLQRSIRGHCSNGYHPSLAIDRMPFADKLGRNQNLLLPSPTLHTRAKAVSMHVKDVAHRANTHEDRPTSSYRQAPAPVSPLSSSKTKHRAVHYVYEPEPASHAPLRVNLQANSTSSYIRPSPYSHSGRHHKYARSESNTPSSSQSQSRSQSAELGHMSPLPINAPLPRAPINKCVAVFEDALSIPDFEDDDHEMEFDLYDEHEHKGEPTSSGTVGLGLGIELNMVHFTPRKPSVSLLTSPAEIVTRAASPALSESWRGDGQVVGLGLVLE</sequence>